<keyword evidence="1" id="KW-0472">Membrane</keyword>
<comment type="caution">
    <text evidence="3">The sequence shown here is derived from an EMBL/GenBank/DDBJ whole genome shotgun (WGS) entry which is preliminary data.</text>
</comment>
<dbReference type="AlphaFoldDB" id="A0A4Z2EUI6"/>
<name>A0A4Z2EUI6_9TELE</name>
<proteinExistence type="predicted"/>
<evidence type="ECO:0000256" key="2">
    <source>
        <dbReference type="SAM" id="SignalP"/>
    </source>
</evidence>
<keyword evidence="1" id="KW-0812">Transmembrane</keyword>
<feature type="transmembrane region" description="Helical" evidence="1">
    <location>
        <begin position="35"/>
        <end position="55"/>
    </location>
</feature>
<feature type="chain" id="PRO_5021429881" evidence="2">
    <location>
        <begin position="26"/>
        <end position="85"/>
    </location>
</feature>
<dbReference type="Proteomes" id="UP000314294">
    <property type="component" value="Unassembled WGS sequence"/>
</dbReference>
<keyword evidence="4" id="KW-1185">Reference proteome</keyword>
<keyword evidence="1" id="KW-1133">Transmembrane helix</keyword>
<feature type="signal peptide" evidence="2">
    <location>
        <begin position="1"/>
        <end position="25"/>
    </location>
</feature>
<organism evidence="3 4">
    <name type="scientific">Liparis tanakae</name>
    <name type="common">Tanaka's snailfish</name>
    <dbReference type="NCBI Taxonomy" id="230148"/>
    <lineage>
        <taxon>Eukaryota</taxon>
        <taxon>Metazoa</taxon>
        <taxon>Chordata</taxon>
        <taxon>Craniata</taxon>
        <taxon>Vertebrata</taxon>
        <taxon>Euteleostomi</taxon>
        <taxon>Actinopterygii</taxon>
        <taxon>Neopterygii</taxon>
        <taxon>Teleostei</taxon>
        <taxon>Neoteleostei</taxon>
        <taxon>Acanthomorphata</taxon>
        <taxon>Eupercaria</taxon>
        <taxon>Perciformes</taxon>
        <taxon>Cottioidei</taxon>
        <taxon>Cottales</taxon>
        <taxon>Liparidae</taxon>
        <taxon>Liparis</taxon>
    </lineage>
</organism>
<evidence type="ECO:0000256" key="1">
    <source>
        <dbReference type="SAM" id="Phobius"/>
    </source>
</evidence>
<accession>A0A4Z2EUI6</accession>
<protein>
    <submittedName>
        <fullName evidence="3">Torsin-1B</fullName>
    </submittedName>
</protein>
<reference evidence="3 4" key="1">
    <citation type="submission" date="2019-03" db="EMBL/GenBank/DDBJ databases">
        <title>First draft genome of Liparis tanakae, snailfish: a comprehensive survey of snailfish specific genes.</title>
        <authorList>
            <person name="Kim W."/>
            <person name="Song I."/>
            <person name="Jeong J.-H."/>
            <person name="Kim D."/>
            <person name="Kim S."/>
            <person name="Ryu S."/>
            <person name="Song J.Y."/>
            <person name="Lee S.K."/>
        </authorList>
    </citation>
    <scope>NUCLEOTIDE SEQUENCE [LARGE SCALE GENOMIC DNA]</scope>
    <source>
        <tissue evidence="3">Muscle</tissue>
    </source>
</reference>
<evidence type="ECO:0000313" key="3">
    <source>
        <dbReference type="EMBL" id="TNN32300.1"/>
    </source>
</evidence>
<keyword evidence="2" id="KW-0732">Signal</keyword>
<sequence>MQPWRSPVPLLLWLLLFSSGGLTEAIEPISTSIAVGMAAALTGFLASYQNIFYYFHECCRPEWIYFNRTGTGRRVVDTLTVGKVS</sequence>
<gene>
    <name evidence="3" type="primary">Tor1b_0</name>
    <name evidence="3" type="ORF">EYF80_057540</name>
</gene>
<evidence type="ECO:0000313" key="4">
    <source>
        <dbReference type="Proteomes" id="UP000314294"/>
    </source>
</evidence>
<dbReference type="EMBL" id="SRLO01002786">
    <property type="protein sequence ID" value="TNN32300.1"/>
    <property type="molecule type" value="Genomic_DNA"/>
</dbReference>